<dbReference type="RefSeq" id="XP_014247282.1">
    <property type="nucleotide sequence ID" value="XM_014391796.2"/>
</dbReference>
<organism evidence="7 8">
    <name type="scientific">Cimex lectularius</name>
    <name type="common">Bed bug</name>
    <name type="synonym">Acanthia lectularia</name>
    <dbReference type="NCBI Taxonomy" id="79782"/>
    <lineage>
        <taxon>Eukaryota</taxon>
        <taxon>Metazoa</taxon>
        <taxon>Ecdysozoa</taxon>
        <taxon>Arthropoda</taxon>
        <taxon>Hexapoda</taxon>
        <taxon>Insecta</taxon>
        <taxon>Pterygota</taxon>
        <taxon>Neoptera</taxon>
        <taxon>Paraneoptera</taxon>
        <taxon>Hemiptera</taxon>
        <taxon>Heteroptera</taxon>
        <taxon>Panheteroptera</taxon>
        <taxon>Cimicomorpha</taxon>
        <taxon>Cimicidae</taxon>
        <taxon>Cimex</taxon>
    </lineage>
</organism>
<feature type="transmembrane region" description="Helical" evidence="5">
    <location>
        <begin position="419"/>
        <end position="437"/>
    </location>
</feature>
<feature type="domain" description="STAS" evidence="6">
    <location>
        <begin position="530"/>
        <end position="659"/>
    </location>
</feature>
<dbReference type="Pfam" id="PF00916">
    <property type="entry name" value="Sulfate_transp"/>
    <property type="match status" value="1"/>
</dbReference>
<evidence type="ECO:0000313" key="7">
    <source>
        <dbReference type="EnsemblMetazoa" id="XP_014247283.1"/>
    </source>
</evidence>
<dbReference type="RefSeq" id="XP_014247284.1">
    <property type="nucleotide sequence ID" value="XM_014391798.2"/>
</dbReference>
<protein>
    <recommendedName>
        <fullName evidence="6">STAS domain-containing protein</fullName>
    </recommendedName>
</protein>
<evidence type="ECO:0000313" key="8">
    <source>
        <dbReference type="Proteomes" id="UP000494040"/>
    </source>
</evidence>
<keyword evidence="3 5" id="KW-1133">Transmembrane helix</keyword>
<proteinExistence type="predicted"/>
<feature type="transmembrane region" description="Helical" evidence="5">
    <location>
        <begin position="108"/>
        <end position="131"/>
    </location>
</feature>
<feature type="transmembrane region" description="Helical" evidence="5">
    <location>
        <begin position="480"/>
        <end position="506"/>
    </location>
</feature>
<dbReference type="Proteomes" id="UP000494040">
    <property type="component" value="Unassembled WGS sequence"/>
</dbReference>
<reference evidence="7" key="1">
    <citation type="submission" date="2022-01" db="UniProtKB">
        <authorList>
            <consortium name="EnsemblMetazoa"/>
        </authorList>
    </citation>
    <scope>IDENTIFICATION</scope>
</reference>
<dbReference type="InterPro" id="IPR001902">
    <property type="entry name" value="SLC26A/SulP_fam"/>
</dbReference>
<feature type="transmembrane region" description="Helical" evidence="5">
    <location>
        <begin position="258"/>
        <end position="278"/>
    </location>
</feature>
<dbReference type="CDD" id="cd07042">
    <property type="entry name" value="STAS_SulP_like_sulfate_transporter"/>
    <property type="match status" value="1"/>
</dbReference>
<evidence type="ECO:0000256" key="1">
    <source>
        <dbReference type="ARBA" id="ARBA00004141"/>
    </source>
</evidence>
<dbReference type="PANTHER" id="PTHR11814">
    <property type="entry name" value="SULFATE TRANSPORTER"/>
    <property type="match status" value="1"/>
</dbReference>
<dbReference type="PROSITE" id="PS50801">
    <property type="entry name" value="STAS"/>
    <property type="match status" value="1"/>
</dbReference>
<evidence type="ECO:0000259" key="6">
    <source>
        <dbReference type="PROSITE" id="PS50801"/>
    </source>
</evidence>
<dbReference type="InterPro" id="IPR036513">
    <property type="entry name" value="STAS_dom_sf"/>
</dbReference>
<dbReference type="InterPro" id="IPR011547">
    <property type="entry name" value="SLC26A/SulP_dom"/>
</dbReference>
<dbReference type="GO" id="GO:0016020">
    <property type="term" value="C:membrane"/>
    <property type="evidence" value="ECO:0007669"/>
    <property type="project" value="UniProtKB-SubCell"/>
</dbReference>
<evidence type="ECO:0000256" key="3">
    <source>
        <dbReference type="ARBA" id="ARBA00022989"/>
    </source>
</evidence>
<dbReference type="OrthoDB" id="288203at2759"/>
<dbReference type="GO" id="GO:0055085">
    <property type="term" value="P:transmembrane transport"/>
    <property type="evidence" value="ECO:0007669"/>
    <property type="project" value="InterPro"/>
</dbReference>
<dbReference type="RefSeq" id="XP_014247283.1">
    <property type="nucleotide sequence ID" value="XM_014391797.2"/>
</dbReference>
<dbReference type="AlphaFoldDB" id="A0A8I6TFS4"/>
<dbReference type="GeneID" id="106665395"/>
<keyword evidence="8" id="KW-1185">Reference proteome</keyword>
<dbReference type="OMA" id="QRGAMNQ"/>
<dbReference type="Pfam" id="PF01740">
    <property type="entry name" value="STAS"/>
    <property type="match status" value="1"/>
</dbReference>
<feature type="transmembrane region" description="Helical" evidence="5">
    <location>
        <begin position="380"/>
        <end position="399"/>
    </location>
</feature>
<feature type="transmembrane region" description="Helical" evidence="5">
    <location>
        <begin position="174"/>
        <end position="196"/>
    </location>
</feature>
<feature type="transmembrane region" description="Helical" evidence="5">
    <location>
        <begin position="299"/>
        <end position="320"/>
    </location>
</feature>
<dbReference type="EnsemblMetazoa" id="XM_014391798.2">
    <property type="protein sequence ID" value="XP_014247284.1"/>
    <property type="gene ID" value="LOC106665395"/>
</dbReference>
<dbReference type="Gene3D" id="3.30.750.24">
    <property type="entry name" value="STAS domain"/>
    <property type="match status" value="1"/>
</dbReference>
<keyword evidence="4 5" id="KW-0472">Membrane</keyword>
<feature type="transmembrane region" description="Helical" evidence="5">
    <location>
        <begin position="137"/>
        <end position="154"/>
    </location>
</feature>
<comment type="subcellular location">
    <subcellularLocation>
        <location evidence="1">Membrane</location>
        <topology evidence="1">Multi-pass membrane protein</topology>
    </subcellularLocation>
</comment>
<dbReference type="EnsemblMetazoa" id="XM_014391796.2">
    <property type="protein sequence ID" value="XP_014247282.1"/>
    <property type="gene ID" value="LOC106665395"/>
</dbReference>
<dbReference type="EnsemblMetazoa" id="XM_014391797.2">
    <property type="protein sequence ID" value="XP_014247283.1"/>
    <property type="gene ID" value="LOC106665395"/>
</dbReference>
<feature type="transmembrane region" description="Helical" evidence="5">
    <location>
        <begin position="202"/>
        <end position="226"/>
    </location>
</feature>
<keyword evidence="2 5" id="KW-0812">Transmembrane</keyword>
<sequence>MQSFIFNLLDFLRLKDKPHQKMEEHHSKIEINRKVYLQNSENFKTEKMSLKSSVTLKLQCQPKKCLINAIPAIGWLSTYNWKEWLIKDFICGFTVAVMNIPQGMAYAILGNVPPVVGIYMAFFPVIVYAILGTSRHISMGSFAVVCLMAGNVILKNSPSDIPKLQNNHTTVEPVEFYSPIEIATALTFMVAIYQLFMYVFRLGIICTLLSETLVSGFTAGAAIHVLTSQLKDIFGVSLVKVQGPLKLIYIYIDLFSKLSVMNIGAIICSALTITVLVINNEFLKPYVQKKTFIPIPIELLVVLCGTLASTYGNIATNYGLKTVGHIAVGLPEPAVPNFNLLPAVALDSITITIIGYISSFSMALIFANKLKYEIDPNQELLAQGCGNLFGSFFSCLPFAASLSRSAIQESVGGCTQLASLFSCGLLLFVLLWIGPFFEPLPRCILASLIVVALKGILFQVKDIVSIFKTSTLDGIIWLSTYVTVIIVEVEYGLLVGVCISISILFIRGIKLQITTLERIPNTEIYVEPNKYVKTEGIPGITIIHYAGCINFVNKLTFKSKVNAIVSWTPIDDGNITNTIKPLPMKQLEAIIFDFRSVQYIDASGAKAIKEILQTLNNSGKSVLFVGLQEYGVSTLNSCNVFNEPSVPIFPTVHDAVIYFQSTASKTSSITDLFTARL</sequence>
<evidence type="ECO:0000256" key="4">
    <source>
        <dbReference type="ARBA" id="ARBA00023136"/>
    </source>
</evidence>
<feature type="transmembrane region" description="Helical" evidence="5">
    <location>
        <begin position="340"/>
        <end position="368"/>
    </location>
</feature>
<dbReference type="KEGG" id="clec:106665395"/>
<evidence type="ECO:0000256" key="5">
    <source>
        <dbReference type="SAM" id="Phobius"/>
    </source>
</evidence>
<dbReference type="NCBIfam" id="TIGR00815">
    <property type="entry name" value="sulP"/>
    <property type="match status" value="1"/>
</dbReference>
<name>A0A8I6TFS4_CIMLE</name>
<dbReference type="InterPro" id="IPR002645">
    <property type="entry name" value="STAS_dom"/>
</dbReference>
<accession>A0A8I6TFS4</accession>
<dbReference type="SUPFAM" id="SSF52091">
    <property type="entry name" value="SpoIIaa-like"/>
    <property type="match status" value="1"/>
</dbReference>
<feature type="transmembrane region" description="Helical" evidence="5">
    <location>
        <begin position="444"/>
        <end position="460"/>
    </location>
</feature>
<evidence type="ECO:0000256" key="2">
    <source>
        <dbReference type="ARBA" id="ARBA00022692"/>
    </source>
</evidence>